<evidence type="ECO:0000313" key="2">
    <source>
        <dbReference type="Proteomes" id="UP000007304"/>
    </source>
</evidence>
<proteinExistence type="predicted"/>
<accession>H6BXF6</accession>
<dbReference type="InParanoid" id="H6BXF6"/>
<dbReference type="VEuPathDB" id="FungiDB:HMPREF1120_03526"/>
<dbReference type="AlphaFoldDB" id="H6BXF6"/>
<protein>
    <submittedName>
        <fullName evidence="1">Uncharacterized protein</fullName>
    </submittedName>
</protein>
<keyword evidence="2" id="KW-1185">Reference proteome</keyword>
<reference evidence="1" key="1">
    <citation type="submission" date="2011-07" db="EMBL/GenBank/DDBJ databases">
        <title>The Genome Sequence of Exophiala (Wangiella) dermatitidis NIH/UT8656.</title>
        <authorList>
            <consortium name="The Broad Institute Genome Sequencing Platform"/>
            <person name="Cuomo C."/>
            <person name="Wang Z."/>
            <person name="Hunicke-Smith S."/>
            <person name="Szanislo P.J."/>
            <person name="Earl A."/>
            <person name="Young S.K."/>
            <person name="Zeng Q."/>
            <person name="Gargeya S."/>
            <person name="Fitzgerald M."/>
            <person name="Haas B."/>
            <person name="Abouelleil A."/>
            <person name="Alvarado L."/>
            <person name="Arachchi H.M."/>
            <person name="Berlin A."/>
            <person name="Brown A."/>
            <person name="Chapman S.B."/>
            <person name="Chen Z."/>
            <person name="Dunbar C."/>
            <person name="Freedman E."/>
            <person name="Gearin G."/>
            <person name="Gellesch M."/>
            <person name="Goldberg J."/>
            <person name="Griggs A."/>
            <person name="Gujja S."/>
            <person name="Heiman D."/>
            <person name="Howarth C."/>
            <person name="Larson L."/>
            <person name="Lui A."/>
            <person name="MacDonald P.J.P."/>
            <person name="Montmayeur A."/>
            <person name="Murphy C."/>
            <person name="Neiman D."/>
            <person name="Pearson M."/>
            <person name="Priest M."/>
            <person name="Roberts A."/>
            <person name="Saif S."/>
            <person name="Shea T."/>
            <person name="Shenoy N."/>
            <person name="Sisk P."/>
            <person name="Stolte C."/>
            <person name="Sykes S."/>
            <person name="Wortman J."/>
            <person name="Nusbaum C."/>
            <person name="Birren B."/>
        </authorList>
    </citation>
    <scope>NUCLEOTIDE SEQUENCE</scope>
    <source>
        <strain evidence="1">NIH/UT8656</strain>
    </source>
</reference>
<organism evidence="1 2">
    <name type="scientific">Exophiala dermatitidis (strain ATCC 34100 / CBS 525.76 / NIH/UT8656)</name>
    <name type="common">Black yeast</name>
    <name type="synonym">Wangiella dermatitidis</name>
    <dbReference type="NCBI Taxonomy" id="858893"/>
    <lineage>
        <taxon>Eukaryota</taxon>
        <taxon>Fungi</taxon>
        <taxon>Dikarya</taxon>
        <taxon>Ascomycota</taxon>
        <taxon>Pezizomycotina</taxon>
        <taxon>Eurotiomycetes</taxon>
        <taxon>Chaetothyriomycetidae</taxon>
        <taxon>Chaetothyriales</taxon>
        <taxon>Herpotrichiellaceae</taxon>
        <taxon>Exophiala</taxon>
    </lineage>
</organism>
<dbReference type="Proteomes" id="UP000007304">
    <property type="component" value="Unassembled WGS sequence"/>
</dbReference>
<name>H6BXF6_EXODN</name>
<dbReference type="RefSeq" id="XP_009155848.1">
    <property type="nucleotide sequence ID" value="XM_009157600.1"/>
</dbReference>
<dbReference type="HOGENOM" id="CLU_2236591_0_0_1"/>
<dbReference type="GeneID" id="20308165"/>
<gene>
    <name evidence="1" type="ORF">HMPREF1120_03526</name>
</gene>
<sequence length="105" mass="11908">MRLWLANNKKMEPEMSLIQLGVERDLSATDVAHITKYKHYCSVHVKLQCENRQVVAGGFDRVCANKALGQNGFTSEQVIRRKSRFGWLVVYGNTVYQTACSPKTS</sequence>
<dbReference type="EMBL" id="JH226132">
    <property type="protein sequence ID" value="EHY55387.1"/>
    <property type="molecule type" value="Genomic_DNA"/>
</dbReference>
<evidence type="ECO:0000313" key="1">
    <source>
        <dbReference type="EMBL" id="EHY55387.1"/>
    </source>
</evidence>